<dbReference type="CDD" id="cd04688">
    <property type="entry name" value="NUDIX_Hydrolase"/>
    <property type="match status" value="1"/>
</dbReference>
<dbReference type="InterPro" id="IPR015797">
    <property type="entry name" value="NUDIX_hydrolase-like_dom_sf"/>
</dbReference>
<dbReference type="PANTHER" id="PTHR43046:SF14">
    <property type="entry name" value="MUTT_NUDIX FAMILY PROTEIN"/>
    <property type="match status" value="1"/>
</dbReference>
<evidence type="ECO:0000256" key="2">
    <source>
        <dbReference type="ARBA" id="ARBA00022801"/>
    </source>
</evidence>
<keyword evidence="2 4" id="KW-0378">Hydrolase</keyword>
<dbReference type="PROSITE" id="PS51462">
    <property type="entry name" value="NUDIX"/>
    <property type="match status" value="1"/>
</dbReference>
<dbReference type="eggNOG" id="COG0494">
    <property type="taxonomic scope" value="Bacteria"/>
</dbReference>
<evidence type="ECO:0000313" key="5">
    <source>
        <dbReference type="Proteomes" id="UP000013940"/>
    </source>
</evidence>
<protein>
    <submittedName>
        <fullName evidence="4">Hydrolase, NUDIX family</fullName>
    </submittedName>
</protein>
<evidence type="ECO:0000256" key="1">
    <source>
        <dbReference type="ARBA" id="ARBA00001946"/>
    </source>
</evidence>
<dbReference type="SUPFAM" id="SSF55811">
    <property type="entry name" value="Nudix"/>
    <property type="match status" value="1"/>
</dbReference>
<gene>
    <name evidence="4" type="ORF">PFLCHA0_c24500</name>
</gene>
<dbReference type="AlphaFoldDB" id="A0A2C9EKQ4"/>
<dbReference type="Proteomes" id="UP000013940">
    <property type="component" value="Chromosome"/>
</dbReference>
<dbReference type="PANTHER" id="PTHR43046">
    <property type="entry name" value="GDP-MANNOSE MANNOSYL HYDROLASE"/>
    <property type="match status" value="1"/>
</dbReference>
<evidence type="ECO:0000259" key="3">
    <source>
        <dbReference type="PROSITE" id="PS51462"/>
    </source>
</evidence>
<dbReference type="GO" id="GO:0016787">
    <property type="term" value="F:hydrolase activity"/>
    <property type="evidence" value="ECO:0007669"/>
    <property type="project" value="UniProtKB-KW"/>
</dbReference>
<dbReference type="EMBL" id="CP003190">
    <property type="protein sequence ID" value="AGL84221.1"/>
    <property type="molecule type" value="Genomic_DNA"/>
</dbReference>
<organism evidence="4 5">
    <name type="scientific">Pseudomonas protegens (strain DSM 19095 / LMG 27888 / CFBP 6595 / CHA0)</name>
    <dbReference type="NCBI Taxonomy" id="1124983"/>
    <lineage>
        <taxon>Bacteria</taxon>
        <taxon>Pseudomonadati</taxon>
        <taxon>Pseudomonadota</taxon>
        <taxon>Gammaproteobacteria</taxon>
        <taxon>Pseudomonadales</taxon>
        <taxon>Pseudomonadaceae</taxon>
        <taxon>Pseudomonas</taxon>
    </lineage>
</organism>
<dbReference type="Gene3D" id="3.90.79.10">
    <property type="entry name" value="Nucleoside Triphosphate Pyrophosphohydrolase"/>
    <property type="match status" value="1"/>
</dbReference>
<sequence>MPRLVSANGLHPMSEPRIRALALCIFHHQGKILVNQFFDADKQQMLFRPLGGGIDFGEHSAQAIVREIQEELGLSINSLRLIGTLESLFTYAGKPGHEFVQVYDARFDDPSVYQRAQLDARESDGAPFVARWQGSASFTEQTPLVPAGLADLLKQAGLLG</sequence>
<proteinExistence type="predicted"/>
<dbReference type="Pfam" id="PF00293">
    <property type="entry name" value="NUDIX"/>
    <property type="match status" value="1"/>
</dbReference>
<reference evidence="5" key="1">
    <citation type="journal article" date="2014" name="Genome Announc.">
        <title>Full-genome sequence of the plant growth-promoting bacterium Pseudomonas protegens CHA0.</title>
        <authorList>
            <person name="Jousset A."/>
            <person name="Schuldes J."/>
            <person name="Keel C."/>
            <person name="Maurhofer M."/>
            <person name="Daniel R."/>
            <person name="Scheu S."/>
            <person name="Thuermer A."/>
        </authorList>
    </citation>
    <scope>NUCLEOTIDE SEQUENCE [LARGE SCALE GENOMIC DNA]</scope>
    <source>
        <strain evidence="5">DSM 19095 / LMG 27888 / CFBP 6595 / CHA0</strain>
    </source>
</reference>
<dbReference type="KEGG" id="pprc:PFLCHA0_c24500"/>
<dbReference type="InterPro" id="IPR000086">
    <property type="entry name" value="NUDIX_hydrolase_dom"/>
</dbReference>
<dbReference type="InterPro" id="IPR020084">
    <property type="entry name" value="NUDIX_hydrolase_CS"/>
</dbReference>
<dbReference type="HOGENOM" id="CLU_037162_23_0_6"/>
<dbReference type="PROSITE" id="PS00893">
    <property type="entry name" value="NUDIX_BOX"/>
    <property type="match status" value="1"/>
</dbReference>
<comment type="cofactor">
    <cofactor evidence="1">
        <name>Mg(2+)</name>
        <dbReference type="ChEBI" id="CHEBI:18420"/>
    </cofactor>
</comment>
<feature type="domain" description="Nudix hydrolase" evidence="3">
    <location>
        <begin position="16"/>
        <end position="158"/>
    </location>
</feature>
<accession>A0A2C9EKQ4</accession>
<evidence type="ECO:0000313" key="4">
    <source>
        <dbReference type="EMBL" id="AGL84221.1"/>
    </source>
</evidence>
<name>A0A2C9EKQ4_PSEPH</name>